<keyword evidence="3" id="KW-1185">Reference proteome</keyword>
<keyword evidence="1" id="KW-0812">Transmembrane</keyword>
<dbReference type="RefSeq" id="WP_089107998.1">
    <property type="nucleotide sequence ID" value="NZ_BCMF01000001.1"/>
</dbReference>
<evidence type="ECO:0000256" key="1">
    <source>
        <dbReference type="SAM" id="Phobius"/>
    </source>
</evidence>
<evidence type="ECO:0000313" key="3">
    <source>
        <dbReference type="Proteomes" id="UP000198374"/>
    </source>
</evidence>
<gene>
    <name evidence="2" type="ORF">IWT30_00101</name>
</gene>
<feature type="transmembrane region" description="Helical" evidence="1">
    <location>
        <begin position="112"/>
        <end position="130"/>
    </location>
</feature>
<dbReference type="OrthoDB" id="1698302at2"/>
<feature type="transmembrane region" description="Helical" evidence="1">
    <location>
        <begin position="48"/>
        <end position="74"/>
    </location>
</feature>
<organism evidence="2 3">
    <name type="scientific">Secundilactobacillus mixtipabuli</name>
    <dbReference type="NCBI Taxonomy" id="1435342"/>
    <lineage>
        <taxon>Bacteria</taxon>
        <taxon>Bacillati</taxon>
        <taxon>Bacillota</taxon>
        <taxon>Bacilli</taxon>
        <taxon>Lactobacillales</taxon>
        <taxon>Lactobacillaceae</taxon>
        <taxon>Secundilactobacillus</taxon>
    </lineage>
</organism>
<feature type="transmembrane region" description="Helical" evidence="1">
    <location>
        <begin position="86"/>
        <end position="106"/>
    </location>
</feature>
<evidence type="ECO:0000313" key="2">
    <source>
        <dbReference type="EMBL" id="GAW98158.1"/>
    </source>
</evidence>
<dbReference type="Proteomes" id="UP000198374">
    <property type="component" value="Unassembled WGS sequence"/>
</dbReference>
<feature type="transmembrane region" description="Helical" evidence="1">
    <location>
        <begin position="7"/>
        <end position="28"/>
    </location>
</feature>
<dbReference type="Pfam" id="PF11457">
    <property type="entry name" value="DUF3021"/>
    <property type="match status" value="1"/>
</dbReference>
<proteinExistence type="predicted"/>
<sequence length="153" mass="17044">MKVIAHVISGAVIGITVGFMIALGFSVLNHTATFMPSTPEFVARFSNNLAATVASTGLWALIGIVFEVASYLVFVRSQWSITHQTIVHFIVTYACFTPLAIIADWFPVQDYLISYTIAFVIIYLIAWFSSMQIAKAKVRRLNQLLNNNQSQHD</sequence>
<dbReference type="AlphaFoldDB" id="A0A1Z5I922"/>
<dbReference type="InterPro" id="IPR021560">
    <property type="entry name" value="DUF3021"/>
</dbReference>
<evidence type="ECO:0008006" key="4">
    <source>
        <dbReference type="Google" id="ProtNLM"/>
    </source>
</evidence>
<reference evidence="2 3" key="1">
    <citation type="submission" date="2015-11" db="EMBL/GenBank/DDBJ databases">
        <title>Draft genome sequences of new species of the genus Lactobacillus isolated from orchardgrass silage.</title>
        <authorList>
            <person name="Tohno M."/>
            <person name="Tanizawa Y."/>
            <person name="Arita M."/>
        </authorList>
    </citation>
    <scope>NUCLEOTIDE SEQUENCE [LARGE SCALE GENOMIC DNA]</scope>
    <source>
        <strain evidence="2 3">IWT30</strain>
    </source>
</reference>
<accession>A0A1Z5I922</accession>
<dbReference type="EMBL" id="BCMF01000001">
    <property type="protein sequence ID" value="GAW98158.1"/>
    <property type="molecule type" value="Genomic_DNA"/>
</dbReference>
<keyword evidence="1" id="KW-1133">Transmembrane helix</keyword>
<comment type="caution">
    <text evidence="2">The sequence shown here is derived from an EMBL/GenBank/DDBJ whole genome shotgun (WGS) entry which is preliminary data.</text>
</comment>
<keyword evidence="1" id="KW-0472">Membrane</keyword>
<protein>
    <recommendedName>
        <fullName evidence="4">DUF3021 domain-containing protein</fullName>
    </recommendedName>
</protein>
<name>A0A1Z5I922_9LACO</name>